<dbReference type="EMBL" id="GHJT01000432">
    <property type="protein sequence ID" value="MOY34403.1"/>
    <property type="molecule type" value="Transcribed_RNA"/>
</dbReference>
<reference evidence="2" key="1">
    <citation type="submission" date="2019-04" db="EMBL/GenBank/DDBJ databases">
        <title>An insight into the mialome of Ixodes scapularis.</title>
        <authorList>
            <person name="Ribeiro J.M."/>
            <person name="Mather T.N."/>
            <person name="Karim S."/>
        </authorList>
    </citation>
    <scope>NUCLEOTIDE SEQUENCE</scope>
</reference>
<name>A0A4D5RBA5_IXOSC</name>
<sequence>MRPGQCFCDGLQQHITAFVATSLFFFFLWTLHDAQVVLFRGCTSCIENKGELLTQCMASFCIVSGGWQAQSFNLFEEGVLLDVRRAFWNYGDLRREIRSIYTNVA</sequence>
<dbReference type="AlphaFoldDB" id="A0A4D5RBA5"/>
<accession>A0A4D5RBA5</accession>
<evidence type="ECO:0000313" key="2">
    <source>
        <dbReference type="EMBL" id="MOY34403.1"/>
    </source>
</evidence>
<organism evidence="2">
    <name type="scientific">Ixodes scapularis</name>
    <name type="common">Black-legged tick</name>
    <name type="synonym">Deer tick</name>
    <dbReference type="NCBI Taxonomy" id="6945"/>
    <lineage>
        <taxon>Eukaryota</taxon>
        <taxon>Metazoa</taxon>
        <taxon>Ecdysozoa</taxon>
        <taxon>Arthropoda</taxon>
        <taxon>Chelicerata</taxon>
        <taxon>Arachnida</taxon>
        <taxon>Acari</taxon>
        <taxon>Parasitiformes</taxon>
        <taxon>Ixodida</taxon>
        <taxon>Ixodoidea</taxon>
        <taxon>Ixodidae</taxon>
        <taxon>Ixodinae</taxon>
        <taxon>Ixodes</taxon>
    </lineage>
</organism>
<keyword evidence="1" id="KW-0812">Transmembrane</keyword>
<keyword evidence="1" id="KW-1133">Transmembrane helix</keyword>
<evidence type="ECO:0000256" key="1">
    <source>
        <dbReference type="SAM" id="Phobius"/>
    </source>
</evidence>
<protein>
    <submittedName>
        <fullName evidence="2">Uncharacterized protein</fullName>
    </submittedName>
</protein>
<keyword evidence="1" id="KW-0472">Membrane</keyword>
<proteinExistence type="predicted"/>
<feature type="transmembrane region" description="Helical" evidence="1">
    <location>
        <begin position="12"/>
        <end position="31"/>
    </location>
</feature>